<dbReference type="InterPro" id="IPR019301">
    <property type="entry name" value="Flagellar_prot_FlgJ_N"/>
</dbReference>
<evidence type="ECO:0000313" key="3">
    <source>
        <dbReference type="EMBL" id="KKK68390.1"/>
    </source>
</evidence>
<name>A0A0F8Y464_9ZZZZ</name>
<sequence length="102" mass="10753">MELGNIPTTGLTVPAETRASQDREEVAKSFEAMFLTEAVDQMLRQVDIGSFGGGHAEETWRGFLARAVADQIADQGGTGIAGTVDTAIAAYENAVFSGDKSE</sequence>
<protein>
    <recommendedName>
        <fullName evidence="2">Flagellar protein FlgJ N-terminal domain-containing protein</fullName>
    </recommendedName>
</protein>
<feature type="compositionally biased region" description="Polar residues" evidence="1">
    <location>
        <begin position="1"/>
        <end position="11"/>
    </location>
</feature>
<comment type="caution">
    <text evidence="3">The sequence shown here is derived from an EMBL/GenBank/DDBJ whole genome shotgun (WGS) entry which is preliminary data.</text>
</comment>
<dbReference type="EMBL" id="LAZR01059161">
    <property type="protein sequence ID" value="KKK68390.1"/>
    <property type="molecule type" value="Genomic_DNA"/>
</dbReference>
<proteinExistence type="predicted"/>
<dbReference type="Pfam" id="PF10135">
    <property type="entry name" value="Rod-binding"/>
    <property type="match status" value="1"/>
</dbReference>
<evidence type="ECO:0000256" key="1">
    <source>
        <dbReference type="SAM" id="MobiDB-lite"/>
    </source>
</evidence>
<gene>
    <name evidence="3" type="ORF">LCGC14_2944530</name>
</gene>
<feature type="region of interest" description="Disordered" evidence="1">
    <location>
        <begin position="1"/>
        <end position="23"/>
    </location>
</feature>
<feature type="domain" description="Flagellar protein FlgJ N-terminal" evidence="2">
    <location>
        <begin position="49"/>
        <end position="81"/>
    </location>
</feature>
<accession>A0A0F8Y464</accession>
<organism evidence="3">
    <name type="scientific">marine sediment metagenome</name>
    <dbReference type="NCBI Taxonomy" id="412755"/>
    <lineage>
        <taxon>unclassified sequences</taxon>
        <taxon>metagenomes</taxon>
        <taxon>ecological metagenomes</taxon>
    </lineage>
</organism>
<evidence type="ECO:0000259" key="2">
    <source>
        <dbReference type="Pfam" id="PF10135"/>
    </source>
</evidence>
<reference evidence="3" key="1">
    <citation type="journal article" date="2015" name="Nature">
        <title>Complex archaea that bridge the gap between prokaryotes and eukaryotes.</title>
        <authorList>
            <person name="Spang A."/>
            <person name="Saw J.H."/>
            <person name="Jorgensen S.L."/>
            <person name="Zaremba-Niedzwiedzka K."/>
            <person name="Martijn J."/>
            <person name="Lind A.E."/>
            <person name="van Eijk R."/>
            <person name="Schleper C."/>
            <person name="Guy L."/>
            <person name="Ettema T.J."/>
        </authorList>
    </citation>
    <scope>NUCLEOTIDE SEQUENCE</scope>
</reference>
<dbReference type="AlphaFoldDB" id="A0A0F8Y464"/>